<dbReference type="AlphaFoldDB" id="A0A9J5ZIT0"/>
<dbReference type="Gene3D" id="2.60.40.380">
    <property type="entry name" value="Purple acid phosphatase-like, N-terminal"/>
    <property type="match status" value="1"/>
</dbReference>
<sequence>MDHPRLKRNVTSFFPEQIALALSTSSSSMWISWITGEAQIGLNVTPYDPKTVASEYGMGRKVGRLWNYTSGIIHHVKIDGLEPETKYYYKCGDSSLAAMSDELEFEAFPLPAPNKYPR</sequence>
<keyword evidence="4" id="KW-1185">Reference proteome</keyword>
<dbReference type="InterPro" id="IPR008963">
    <property type="entry name" value="Purple_acid_Pase-like_N"/>
</dbReference>
<gene>
    <name evidence="3" type="ORF">H5410_023105</name>
</gene>
<comment type="caution">
    <text evidence="3">The sequence shown here is derived from an EMBL/GenBank/DDBJ whole genome shotgun (WGS) entry which is preliminary data.</text>
</comment>
<evidence type="ECO:0000256" key="1">
    <source>
        <dbReference type="ARBA" id="ARBA00022729"/>
    </source>
</evidence>
<dbReference type="SUPFAM" id="SSF49363">
    <property type="entry name" value="Purple acid phosphatase, N-terminal domain"/>
    <property type="match status" value="1"/>
</dbReference>
<dbReference type="GO" id="GO:0046872">
    <property type="term" value="F:metal ion binding"/>
    <property type="evidence" value="ECO:0007669"/>
    <property type="project" value="InterPro"/>
</dbReference>
<dbReference type="InterPro" id="IPR039331">
    <property type="entry name" value="PAPs-like"/>
</dbReference>
<keyword evidence="1" id="KW-0732">Signal</keyword>
<organism evidence="3 4">
    <name type="scientific">Solanum commersonii</name>
    <name type="common">Commerson's wild potato</name>
    <name type="synonym">Commerson's nightshade</name>
    <dbReference type="NCBI Taxonomy" id="4109"/>
    <lineage>
        <taxon>Eukaryota</taxon>
        <taxon>Viridiplantae</taxon>
        <taxon>Streptophyta</taxon>
        <taxon>Embryophyta</taxon>
        <taxon>Tracheophyta</taxon>
        <taxon>Spermatophyta</taxon>
        <taxon>Magnoliopsida</taxon>
        <taxon>eudicotyledons</taxon>
        <taxon>Gunneridae</taxon>
        <taxon>Pentapetalae</taxon>
        <taxon>asterids</taxon>
        <taxon>lamiids</taxon>
        <taxon>Solanales</taxon>
        <taxon>Solanaceae</taxon>
        <taxon>Solanoideae</taxon>
        <taxon>Solaneae</taxon>
        <taxon>Solanum</taxon>
    </lineage>
</organism>
<dbReference type="OrthoDB" id="45007at2759"/>
<feature type="domain" description="Purple acid phosphatase N-terminal" evidence="2">
    <location>
        <begin position="15"/>
        <end position="106"/>
    </location>
</feature>
<evidence type="ECO:0000313" key="3">
    <source>
        <dbReference type="EMBL" id="KAG5611824.1"/>
    </source>
</evidence>
<dbReference type="InterPro" id="IPR015914">
    <property type="entry name" value="PAPs_N"/>
</dbReference>
<reference evidence="3 4" key="1">
    <citation type="submission" date="2020-09" db="EMBL/GenBank/DDBJ databases">
        <title>De no assembly of potato wild relative species, Solanum commersonii.</title>
        <authorList>
            <person name="Cho K."/>
        </authorList>
    </citation>
    <scope>NUCLEOTIDE SEQUENCE [LARGE SCALE GENOMIC DNA]</scope>
    <source>
        <strain evidence="3">LZ3.2</strain>
        <tissue evidence="3">Leaf</tissue>
    </source>
</reference>
<dbReference type="PANTHER" id="PTHR22953">
    <property type="entry name" value="ACID PHOSPHATASE RELATED"/>
    <property type="match status" value="1"/>
</dbReference>
<dbReference type="Proteomes" id="UP000824120">
    <property type="component" value="Chromosome 4"/>
</dbReference>
<evidence type="ECO:0000259" key="2">
    <source>
        <dbReference type="Pfam" id="PF16656"/>
    </source>
</evidence>
<proteinExistence type="predicted"/>
<protein>
    <recommendedName>
        <fullName evidence="2">Purple acid phosphatase N-terminal domain-containing protein</fullName>
    </recommendedName>
</protein>
<dbReference type="PANTHER" id="PTHR22953:SF153">
    <property type="entry name" value="PURPLE ACID PHOSPHATASE"/>
    <property type="match status" value="1"/>
</dbReference>
<name>A0A9J5ZIT0_SOLCO</name>
<dbReference type="Pfam" id="PF16656">
    <property type="entry name" value="Pur_ac_phosph_N"/>
    <property type="match status" value="1"/>
</dbReference>
<evidence type="ECO:0000313" key="4">
    <source>
        <dbReference type="Proteomes" id="UP000824120"/>
    </source>
</evidence>
<accession>A0A9J5ZIT0</accession>
<dbReference type="EMBL" id="JACXVP010000004">
    <property type="protein sequence ID" value="KAG5611824.1"/>
    <property type="molecule type" value="Genomic_DNA"/>
</dbReference>
<dbReference type="GO" id="GO:0003993">
    <property type="term" value="F:acid phosphatase activity"/>
    <property type="evidence" value="ECO:0007669"/>
    <property type="project" value="InterPro"/>
</dbReference>